<evidence type="ECO:0000259" key="2">
    <source>
        <dbReference type="Pfam" id="PF00857"/>
    </source>
</evidence>
<accession>A0A1X7ICE6</accession>
<dbReference type="EMBL" id="FXAT01000001">
    <property type="protein sequence ID" value="SMG11837.1"/>
    <property type="molecule type" value="Genomic_DNA"/>
</dbReference>
<evidence type="ECO:0000256" key="1">
    <source>
        <dbReference type="ARBA" id="ARBA00022801"/>
    </source>
</evidence>
<reference evidence="4" key="1">
    <citation type="submission" date="2017-04" db="EMBL/GenBank/DDBJ databases">
        <authorList>
            <person name="Varghese N."/>
            <person name="Submissions S."/>
        </authorList>
    </citation>
    <scope>NUCLEOTIDE SEQUENCE [LARGE SCALE GENOMIC DNA]</scope>
    <source>
        <strain evidence="4">LMG 29540</strain>
    </source>
</reference>
<feature type="domain" description="Isochorismatase-like" evidence="2">
    <location>
        <begin position="16"/>
        <end position="202"/>
    </location>
</feature>
<dbReference type="RefSeq" id="WP_085480678.1">
    <property type="nucleotide sequence ID" value="NZ_FXAT01000001.1"/>
</dbReference>
<dbReference type="Proteomes" id="UP000193228">
    <property type="component" value="Unassembled WGS sequence"/>
</dbReference>
<dbReference type="CDD" id="cd00431">
    <property type="entry name" value="cysteine_hydrolases"/>
    <property type="match status" value="1"/>
</dbReference>
<evidence type="ECO:0000313" key="3">
    <source>
        <dbReference type="EMBL" id="SMG11837.1"/>
    </source>
</evidence>
<dbReference type="InterPro" id="IPR036380">
    <property type="entry name" value="Isochorismatase-like_sf"/>
</dbReference>
<dbReference type="Gene3D" id="3.40.50.850">
    <property type="entry name" value="Isochorismatase-like"/>
    <property type="match status" value="1"/>
</dbReference>
<dbReference type="SUPFAM" id="SSF52499">
    <property type="entry name" value="Isochorismatase-like hydrolases"/>
    <property type="match status" value="1"/>
</dbReference>
<keyword evidence="1" id="KW-0378">Hydrolase</keyword>
<organism evidence="3 4">
    <name type="scientific">Paraburkholderia susongensis</name>
    <dbReference type="NCBI Taxonomy" id="1515439"/>
    <lineage>
        <taxon>Bacteria</taxon>
        <taxon>Pseudomonadati</taxon>
        <taxon>Pseudomonadota</taxon>
        <taxon>Betaproteobacteria</taxon>
        <taxon>Burkholderiales</taxon>
        <taxon>Burkholderiaceae</taxon>
        <taxon>Paraburkholderia</taxon>
    </lineage>
</organism>
<dbReference type="OrthoDB" id="9781985at2"/>
<dbReference type="PANTHER" id="PTHR43540:SF6">
    <property type="entry name" value="ISOCHORISMATASE-LIKE DOMAIN-CONTAINING PROTEIN"/>
    <property type="match status" value="1"/>
</dbReference>
<name>A0A1X7ICE6_9BURK</name>
<dbReference type="AlphaFoldDB" id="A0A1X7ICE6"/>
<evidence type="ECO:0000313" key="4">
    <source>
        <dbReference type="Proteomes" id="UP000193228"/>
    </source>
</evidence>
<gene>
    <name evidence="3" type="ORF">SAMN06265784_101508</name>
</gene>
<dbReference type="STRING" id="1515439.SAMN06265784_101508"/>
<protein>
    <submittedName>
        <fullName evidence="3">Nicotinamidase-related amidase</fullName>
    </submittedName>
</protein>
<keyword evidence="4" id="KW-1185">Reference proteome</keyword>
<dbReference type="Pfam" id="PF00857">
    <property type="entry name" value="Isochorismatase"/>
    <property type="match status" value="1"/>
</dbReference>
<dbReference type="InterPro" id="IPR050272">
    <property type="entry name" value="Isochorismatase-like_hydrls"/>
</dbReference>
<dbReference type="PANTHER" id="PTHR43540">
    <property type="entry name" value="PEROXYUREIDOACRYLATE/UREIDOACRYLATE AMIDOHYDROLASE-RELATED"/>
    <property type="match status" value="1"/>
</dbReference>
<dbReference type="GO" id="GO:0016787">
    <property type="term" value="F:hydrolase activity"/>
    <property type="evidence" value="ECO:0007669"/>
    <property type="project" value="UniProtKB-KW"/>
</dbReference>
<sequence>MVRSPALSSTPPLHRTAVLALHYQNDILHPDGKIRVGLSASDPARDRVIAAAAKLIAGARHAALPLIHVRIAFRPDYADLTQNCWIFRKTAELGAVQENTWGASFYEALQPDETREHELVIRHQRTSAFIGTPLEQILMKLGVRHLIVAGVATHSVVEMSVRHAVDLGYEVTVAADACAAADTKIHDASLDSMRLLAEIADVDTALAQLEKHA</sequence>
<dbReference type="InterPro" id="IPR000868">
    <property type="entry name" value="Isochorismatase-like_dom"/>
</dbReference>
<proteinExistence type="predicted"/>